<dbReference type="PANTHER" id="PTHR34047">
    <property type="entry name" value="NUCLEAR INTRON MATURASE 1, MITOCHONDRIAL-RELATED"/>
    <property type="match status" value="1"/>
</dbReference>
<dbReference type="InterPro" id="IPR000477">
    <property type="entry name" value="RT_dom"/>
</dbReference>
<dbReference type="RefSeq" id="WP_303492791.1">
    <property type="nucleotide sequence ID" value="NZ_JAUOPB010000007.1"/>
</dbReference>
<feature type="domain" description="Reverse transcriptase" evidence="2">
    <location>
        <begin position="50"/>
        <end position="292"/>
    </location>
</feature>
<evidence type="ECO:0000259" key="2">
    <source>
        <dbReference type="PROSITE" id="PS50878"/>
    </source>
</evidence>
<comment type="caution">
    <text evidence="3">The sequence shown here is derived from an EMBL/GenBank/DDBJ whole genome shotgun (WGS) entry which is preliminary data.</text>
</comment>
<keyword evidence="3" id="KW-0695">RNA-directed DNA polymerase</keyword>
<dbReference type="InterPro" id="IPR043502">
    <property type="entry name" value="DNA/RNA_pol_sf"/>
</dbReference>
<keyword evidence="3" id="KW-0548">Nucleotidyltransferase</keyword>
<dbReference type="InterPro" id="IPR051083">
    <property type="entry name" value="GrpII_Intron_Splice-Mob/Def"/>
</dbReference>
<reference evidence="3" key="1">
    <citation type="submission" date="2023-07" db="EMBL/GenBank/DDBJ databases">
        <title>Genome content predicts the carbon catabolic preferences of heterotrophic bacteria.</title>
        <authorList>
            <person name="Gralka M."/>
        </authorList>
    </citation>
    <scope>NUCLEOTIDE SEQUENCE</scope>
    <source>
        <strain evidence="3">I3M17_2</strain>
    </source>
</reference>
<comment type="similarity">
    <text evidence="1">Belongs to the bacterial reverse transcriptase family.</text>
</comment>
<dbReference type="PANTHER" id="PTHR34047:SF8">
    <property type="entry name" value="PROTEIN YKFC"/>
    <property type="match status" value="1"/>
</dbReference>
<dbReference type="GO" id="GO:0003964">
    <property type="term" value="F:RNA-directed DNA polymerase activity"/>
    <property type="evidence" value="ECO:0007669"/>
    <property type="project" value="UniProtKB-KW"/>
</dbReference>
<dbReference type="CDD" id="cd01646">
    <property type="entry name" value="RT_Bac_retron_I"/>
    <property type="match status" value="1"/>
</dbReference>
<dbReference type="SUPFAM" id="SSF56672">
    <property type="entry name" value="DNA/RNA polymerases"/>
    <property type="match status" value="1"/>
</dbReference>
<dbReference type="PROSITE" id="PS50878">
    <property type="entry name" value="RT_POL"/>
    <property type="match status" value="1"/>
</dbReference>
<dbReference type="InterPro" id="IPR043128">
    <property type="entry name" value="Rev_trsase/Diguanyl_cyclase"/>
</dbReference>
<evidence type="ECO:0000313" key="3">
    <source>
        <dbReference type="EMBL" id="MDO6422967.1"/>
    </source>
</evidence>
<organism evidence="3 4">
    <name type="scientific">Saccharophagus degradans</name>
    <dbReference type="NCBI Taxonomy" id="86304"/>
    <lineage>
        <taxon>Bacteria</taxon>
        <taxon>Pseudomonadati</taxon>
        <taxon>Pseudomonadota</taxon>
        <taxon>Gammaproteobacteria</taxon>
        <taxon>Cellvibrionales</taxon>
        <taxon>Cellvibrionaceae</taxon>
        <taxon>Saccharophagus</taxon>
    </lineage>
</organism>
<evidence type="ECO:0000256" key="1">
    <source>
        <dbReference type="ARBA" id="ARBA00034120"/>
    </source>
</evidence>
<dbReference type="AlphaFoldDB" id="A0AAW7X955"/>
<protein>
    <submittedName>
        <fullName evidence="3">RNA-directed DNA polymerase</fullName>
    </submittedName>
</protein>
<dbReference type="Gene3D" id="3.30.70.270">
    <property type="match status" value="1"/>
</dbReference>
<gene>
    <name evidence="3" type="ORF">Q4521_10820</name>
</gene>
<keyword evidence="3" id="KW-0808">Transferase</keyword>
<dbReference type="EMBL" id="JAUOPB010000007">
    <property type="protein sequence ID" value="MDO6422967.1"/>
    <property type="molecule type" value="Genomic_DNA"/>
</dbReference>
<accession>A0AAW7X955</accession>
<sequence length="546" mass="63321">MNDNLLAFPIDELATLKHLRQDMKDDWFYDAVRYEDLLSNRKSLLEVLSQNLEINHGEYKSGDKAIYDVPKRSLGLRYTLEIDFYDRFLYQAICTYLIPFFDPLLSNRVFSHRYNKHGKKKYLFKHRIELWNTFENISHLAIADGKTLLVTDLLNYFEQIPIYAIENAFIGMIAEIEATGAEKNNIRSAVSTLRVLLEKWCYSDRHGLPQNRDASSFIANIVLDAVDKKMVSKGYDYFRYVDDIRIICADEFEAKRALNDLIFELRKLGLNINSKKTVILDKNSKDILDYFPSKDDTMTLIDTMWRSKSKKVIARSIPILYEFLQKQLSEGETQSRPFRYCINRFKTLISSNLFDSKSILAGDIADSLIGELAAQPVSTDQFCKLLMDLELSHAQMESISNFVANRDVAIHGWQNYHLILLLAYKKHSSPILVEHCQVLVGEDVERSEVPACFIYLASVGLERKVEEFIGDFKETWPYQHQRYFLIALQNASKEKLKPMFGKVGYRVRGTVGRIQANKQFKGEAVFVKNFSTTLIDEIYDEISPYE</sequence>
<proteinExistence type="inferred from homology"/>
<dbReference type="Proteomes" id="UP001169760">
    <property type="component" value="Unassembled WGS sequence"/>
</dbReference>
<dbReference type="Pfam" id="PF00078">
    <property type="entry name" value="RVT_1"/>
    <property type="match status" value="1"/>
</dbReference>
<evidence type="ECO:0000313" key="4">
    <source>
        <dbReference type="Proteomes" id="UP001169760"/>
    </source>
</evidence>
<name>A0AAW7X955_9GAMM</name>